<evidence type="ECO:0000256" key="1">
    <source>
        <dbReference type="ARBA" id="ARBA00004429"/>
    </source>
</evidence>
<evidence type="ECO:0000313" key="11">
    <source>
        <dbReference type="Proteomes" id="UP000603434"/>
    </source>
</evidence>
<keyword evidence="2" id="KW-1003">Cell membrane</keyword>
<gene>
    <name evidence="10" type="ORF">H8E23_00990</name>
</gene>
<dbReference type="EMBL" id="JACNJH010000049">
    <property type="protein sequence ID" value="MBC8359959.1"/>
    <property type="molecule type" value="Genomic_DNA"/>
</dbReference>
<comment type="subcellular location">
    <subcellularLocation>
        <location evidence="1">Cell inner membrane</location>
        <topology evidence="1">Multi-pass membrane protein</topology>
    </subcellularLocation>
</comment>
<dbReference type="Gene3D" id="1.10.287.950">
    <property type="entry name" value="Methyl-accepting chemotaxis protein"/>
    <property type="match status" value="1"/>
</dbReference>
<evidence type="ECO:0000256" key="7">
    <source>
        <dbReference type="SAM" id="SignalP"/>
    </source>
</evidence>
<dbReference type="PROSITE" id="PS50192">
    <property type="entry name" value="T_SNARE"/>
    <property type="match status" value="1"/>
</dbReference>
<protein>
    <recommendedName>
        <fullName evidence="12">Methyl-accepting chemotaxis protein</fullName>
    </recommendedName>
</protein>
<proteinExistence type="inferred from homology"/>
<dbReference type="SMART" id="SM00283">
    <property type="entry name" value="MA"/>
    <property type="match status" value="1"/>
</dbReference>
<dbReference type="PRINTS" id="PR00260">
    <property type="entry name" value="CHEMTRNSDUCR"/>
</dbReference>
<feature type="domain" description="T-SNARE coiled-coil homology" evidence="9">
    <location>
        <begin position="486"/>
        <end position="540"/>
    </location>
</feature>
<comment type="caution">
    <text evidence="10">The sequence shown here is derived from an EMBL/GenBank/DDBJ whole genome shotgun (WGS) entry which is preliminary data.</text>
</comment>
<accession>A0A8J6NPS8</accession>
<evidence type="ECO:0000259" key="9">
    <source>
        <dbReference type="PROSITE" id="PS50192"/>
    </source>
</evidence>
<dbReference type="Proteomes" id="UP000603434">
    <property type="component" value="Unassembled WGS sequence"/>
</dbReference>
<reference evidence="10 11" key="1">
    <citation type="submission" date="2020-08" db="EMBL/GenBank/DDBJ databases">
        <title>Bridging the membrane lipid divide: bacteria of the FCB group superphylum have the potential to synthesize archaeal ether lipids.</title>
        <authorList>
            <person name="Villanueva L."/>
            <person name="Von Meijenfeldt F.A.B."/>
            <person name="Westbye A.B."/>
            <person name="Yadav S."/>
            <person name="Hopmans E.C."/>
            <person name="Dutilh B.E."/>
            <person name="Sinninghe Damste J.S."/>
        </authorList>
    </citation>
    <scope>NUCLEOTIDE SEQUENCE [LARGE SCALE GENOMIC DNA]</scope>
    <source>
        <strain evidence="10">NIOZ-UU30</strain>
    </source>
</reference>
<dbReference type="CDD" id="cd11386">
    <property type="entry name" value="MCP_signal"/>
    <property type="match status" value="1"/>
</dbReference>
<feature type="transmembrane region" description="Helical" evidence="6">
    <location>
        <begin position="165"/>
        <end position="187"/>
    </location>
</feature>
<dbReference type="PANTHER" id="PTHR32089:SF112">
    <property type="entry name" value="LYSOZYME-LIKE PROTEIN-RELATED"/>
    <property type="match status" value="1"/>
</dbReference>
<feature type="signal peptide" evidence="7">
    <location>
        <begin position="1"/>
        <end position="28"/>
    </location>
</feature>
<keyword evidence="6" id="KW-0472">Membrane</keyword>
<dbReference type="GO" id="GO:0005886">
    <property type="term" value="C:plasma membrane"/>
    <property type="evidence" value="ECO:0007669"/>
    <property type="project" value="UniProtKB-SubCell"/>
</dbReference>
<feature type="domain" description="Methyl-accepting transducer" evidence="8">
    <location>
        <begin position="319"/>
        <end position="555"/>
    </location>
</feature>
<evidence type="ECO:0000256" key="3">
    <source>
        <dbReference type="ARBA" id="ARBA00023224"/>
    </source>
</evidence>
<evidence type="ECO:0000259" key="8">
    <source>
        <dbReference type="PROSITE" id="PS50111"/>
    </source>
</evidence>
<dbReference type="GO" id="GO:0006935">
    <property type="term" value="P:chemotaxis"/>
    <property type="evidence" value="ECO:0007669"/>
    <property type="project" value="InterPro"/>
</dbReference>
<dbReference type="PROSITE" id="PS50111">
    <property type="entry name" value="CHEMOTAXIS_TRANSDUC_2"/>
    <property type="match status" value="1"/>
</dbReference>
<dbReference type="InterPro" id="IPR004089">
    <property type="entry name" value="MCPsignal_dom"/>
</dbReference>
<dbReference type="InterPro" id="IPR000727">
    <property type="entry name" value="T_SNARE_dom"/>
</dbReference>
<keyword evidence="6" id="KW-1133">Transmembrane helix</keyword>
<organism evidence="10 11">
    <name type="scientific">Candidatus Desulfatibia profunda</name>
    <dbReference type="NCBI Taxonomy" id="2841695"/>
    <lineage>
        <taxon>Bacteria</taxon>
        <taxon>Pseudomonadati</taxon>
        <taxon>Thermodesulfobacteriota</taxon>
        <taxon>Desulfobacteria</taxon>
        <taxon>Desulfobacterales</taxon>
        <taxon>Desulfobacterales incertae sedis</taxon>
        <taxon>Candidatus Desulfatibia</taxon>
    </lineage>
</organism>
<keyword evidence="7" id="KW-0732">Signal</keyword>
<dbReference type="GO" id="GO:0004888">
    <property type="term" value="F:transmembrane signaling receptor activity"/>
    <property type="evidence" value="ECO:0007669"/>
    <property type="project" value="InterPro"/>
</dbReference>
<dbReference type="AlphaFoldDB" id="A0A8J6NPS8"/>
<dbReference type="InterPro" id="IPR004090">
    <property type="entry name" value="Chemotax_Me-accpt_rcpt"/>
</dbReference>
<keyword evidence="6" id="KW-0812">Transmembrane</keyword>
<dbReference type="Pfam" id="PF00015">
    <property type="entry name" value="MCPsignal"/>
    <property type="match status" value="1"/>
</dbReference>
<dbReference type="GO" id="GO:0007165">
    <property type="term" value="P:signal transduction"/>
    <property type="evidence" value="ECO:0007669"/>
    <property type="project" value="UniProtKB-KW"/>
</dbReference>
<dbReference type="SUPFAM" id="SSF58104">
    <property type="entry name" value="Methyl-accepting chemotaxis protein (MCP) signaling domain"/>
    <property type="match status" value="1"/>
</dbReference>
<evidence type="ECO:0000256" key="6">
    <source>
        <dbReference type="SAM" id="Phobius"/>
    </source>
</evidence>
<evidence type="ECO:0000256" key="5">
    <source>
        <dbReference type="PROSITE-ProRule" id="PRU00284"/>
    </source>
</evidence>
<dbReference type="PANTHER" id="PTHR32089">
    <property type="entry name" value="METHYL-ACCEPTING CHEMOTAXIS PROTEIN MCPB"/>
    <property type="match status" value="1"/>
</dbReference>
<evidence type="ECO:0000256" key="2">
    <source>
        <dbReference type="ARBA" id="ARBA00022519"/>
    </source>
</evidence>
<feature type="chain" id="PRO_5035293535" description="Methyl-accepting chemotaxis protein" evidence="7">
    <location>
        <begin position="29"/>
        <end position="591"/>
    </location>
</feature>
<evidence type="ECO:0008006" key="12">
    <source>
        <dbReference type="Google" id="ProtNLM"/>
    </source>
</evidence>
<sequence>MFKFKSMKAKVVASVAAMVMVLVAAFLAKSYQDKTADIMRYKQSTLELYYQNVENLLKGVEIGSWITAVLPSKAKHGYDSSILVPEGSGFKVVAKTYTEDIYSDLEPMFNRVFTSGQTETRRVNKEDKKLLVFLGPVKDSTGKAIGVATVLLDISADITNIRKSLFGYIGAGVVIVLIYTIVLYFLIDRLVNKPIKGAYDTIREMVMEGDLTKRIPMEKVNCSQMQKCTHTDCPAHGKKVSCWQEIGSNAPGKIQCRCLTTGKYKSCINCPVAQGVLRDELDKLAAWVNTFITQVSRIIKNISDHSETLSKSSIDLSNLSGQMSKGAENMSGKSNTVATAAEEMSSNINSVAAAMEQAATNINIVATAAEEMTATINEIAQNSGKARVITGEAVSQTQSASDKIQELGKAAQDVGKVTETITEISEQTNLLALNATIEAARAGDAGKGFAVVANEIKELARQTAAATREIKANIEGIQGSTAGTVKEIEQISKVINDVNEIVSTIAAAVEEQSVTTNEIASNVAQASQGIMEVNQNVAQSSTVSADIAKDIADVNQEANEISTSSSQVNLNATELSKLAEQLTKMVRKFKI</sequence>
<comment type="similarity">
    <text evidence="4">Belongs to the methyl-accepting chemotaxis (MCP) protein family.</text>
</comment>
<keyword evidence="3 5" id="KW-0807">Transducer</keyword>
<keyword evidence="2" id="KW-0997">Cell inner membrane</keyword>
<evidence type="ECO:0000313" key="10">
    <source>
        <dbReference type="EMBL" id="MBC8359959.1"/>
    </source>
</evidence>
<name>A0A8J6NPS8_9BACT</name>
<evidence type="ECO:0000256" key="4">
    <source>
        <dbReference type="ARBA" id="ARBA00029447"/>
    </source>
</evidence>